<dbReference type="AlphaFoldDB" id="A0A843WTG1"/>
<dbReference type="OrthoDB" id="439192at2759"/>
<reference evidence="1" key="1">
    <citation type="submission" date="2017-07" db="EMBL/GenBank/DDBJ databases">
        <title>Taro Niue Genome Assembly and Annotation.</title>
        <authorList>
            <person name="Atibalentja N."/>
            <person name="Keating K."/>
            <person name="Fields C.J."/>
        </authorList>
    </citation>
    <scope>NUCLEOTIDE SEQUENCE</scope>
    <source>
        <strain evidence="1">Niue_2</strain>
        <tissue evidence="1">Leaf</tissue>
    </source>
</reference>
<accession>A0A843WTG1</accession>
<comment type="caution">
    <text evidence="1">The sequence shown here is derived from an EMBL/GenBank/DDBJ whole genome shotgun (WGS) entry which is preliminary data.</text>
</comment>
<organism evidence="1 2">
    <name type="scientific">Colocasia esculenta</name>
    <name type="common">Wild taro</name>
    <name type="synonym">Arum esculentum</name>
    <dbReference type="NCBI Taxonomy" id="4460"/>
    <lineage>
        <taxon>Eukaryota</taxon>
        <taxon>Viridiplantae</taxon>
        <taxon>Streptophyta</taxon>
        <taxon>Embryophyta</taxon>
        <taxon>Tracheophyta</taxon>
        <taxon>Spermatophyta</taxon>
        <taxon>Magnoliopsida</taxon>
        <taxon>Liliopsida</taxon>
        <taxon>Araceae</taxon>
        <taxon>Aroideae</taxon>
        <taxon>Colocasieae</taxon>
        <taxon>Colocasia</taxon>
    </lineage>
</organism>
<protein>
    <submittedName>
        <fullName evidence="1">Uncharacterized protein</fullName>
    </submittedName>
</protein>
<evidence type="ECO:0000313" key="2">
    <source>
        <dbReference type="Proteomes" id="UP000652761"/>
    </source>
</evidence>
<dbReference type="Proteomes" id="UP000652761">
    <property type="component" value="Unassembled WGS sequence"/>
</dbReference>
<sequence>MHGSAGCVTCRCGGLVRESRRLLALHLVLSCDVAGLGLHHQQCNFLTLYTSGQWTPKVAVIEKANDLLAMSMKKFIGSLMAHEINIERLCESSTKKKISNALKAKESISDEVTKIESSEIDNKEEALLSRR</sequence>
<evidence type="ECO:0000313" key="1">
    <source>
        <dbReference type="EMBL" id="MQM13882.1"/>
    </source>
</evidence>
<gene>
    <name evidence="1" type="ORF">Taro_046812</name>
</gene>
<name>A0A843WTG1_COLES</name>
<proteinExistence type="predicted"/>
<keyword evidence="2" id="KW-1185">Reference proteome</keyword>
<dbReference type="EMBL" id="NMUH01005866">
    <property type="protein sequence ID" value="MQM13882.1"/>
    <property type="molecule type" value="Genomic_DNA"/>
</dbReference>